<dbReference type="PROSITE" id="PS50113">
    <property type="entry name" value="PAC"/>
    <property type="match status" value="1"/>
</dbReference>
<dbReference type="Pfam" id="PF12860">
    <property type="entry name" value="PAS_7"/>
    <property type="match status" value="1"/>
</dbReference>
<comment type="subcellular location">
    <subcellularLocation>
        <location evidence="1">Cell membrane</location>
        <topology evidence="1">Multi-pass membrane protein</topology>
    </subcellularLocation>
</comment>
<dbReference type="GO" id="GO:0071555">
    <property type="term" value="P:cell wall organization"/>
    <property type="evidence" value="ECO:0007669"/>
    <property type="project" value="InterPro"/>
</dbReference>
<dbReference type="GO" id="GO:0052621">
    <property type="term" value="F:diguanylate cyclase activity"/>
    <property type="evidence" value="ECO:0007669"/>
    <property type="project" value="UniProtKB-EC"/>
</dbReference>
<dbReference type="Gene3D" id="3.30.70.270">
    <property type="match status" value="1"/>
</dbReference>
<dbReference type="SUPFAM" id="SSF55785">
    <property type="entry name" value="PYP-like sensor domain (PAS domain)"/>
    <property type="match status" value="2"/>
</dbReference>
<accession>A0A433XB80</accession>
<evidence type="ECO:0000256" key="1">
    <source>
        <dbReference type="ARBA" id="ARBA00004651"/>
    </source>
</evidence>
<keyword evidence="4 8" id="KW-0812">Transmembrane</keyword>
<evidence type="ECO:0000256" key="2">
    <source>
        <dbReference type="ARBA" id="ARBA00012528"/>
    </source>
</evidence>
<dbReference type="CDD" id="cd00130">
    <property type="entry name" value="PAS"/>
    <property type="match status" value="1"/>
</dbReference>
<dbReference type="SMART" id="SM00091">
    <property type="entry name" value="PAS"/>
    <property type="match status" value="2"/>
</dbReference>
<dbReference type="AlphaFoldDB" id="A0A433XB80"/>
<keyword evidence="6 8" id="KW-0472">Membrane</keyword>
<dbReference type="InterPro" id="IPR043128">
    <property type="entry name" value="Rev_trsase/Diguanyl_cyclase"/>
</dbReference>
<sequence length="639" mass="69662">MKMLWYGLMANLAIIAIFVTSWTHAKDWLAQHRHRGEPVAFGATMGLGAIAVMAFPVELSPGIFFDLRATLMALAGAFGGPIAALVAVGLAAPYRLALGGAGAPVGVVALLIPAMIGSGYWLLLKRRESRGWQLFSLAIVTGIASASTPLMLPAEVRMAVLTQVSAPQAMLIACALMLSALALRQDDRRRVLMQENSAYRTIIEALPDSLNVKDPEGRFVTANPATARLMGATSPAKLIGRSDADFYPPEVAAAFAADEARMIEGGEILAIEQVVHEEGGKHLWLSTLKVPLRDQNGEIVGIITHNRDVTDRKILALELERSQTHLEFALAQMTDGVAIFGADARLVYCNEQYRRAFPRSGPLRVPGAHIRDILRGAMERQEQLGIDDIPAWIDEVESALFRENEEEVHLFDGRWLRVSTRPTDDGGSMVVVSEITKLKQAEFDLLGLAEQLKQQAATDGLTGLTNRWAMDQALEAELQRTGREGLPLSVILLDIDWFKPYNDHYGHLAGDEALRVVARCFAQTFRRPGDIVARYGGEEFCAILPSTDEDGAYHLANVFRGALARRALPHAESPRAIVTASLGVATYGSAERRREAAEIIARADEALYVAKSAGRDRVYGWHPRDEGVQKARPSAVQGA</sequence>
<dbReference type="OrthoDB" id="9812260at2"/>
<dbReference type="CDD" id="cd01949">
    <property type="entry name" value="GGDEF"/>
    <property type="match status" value="1"/>
</dbReference>
<evidence type="ECO:0000256" key="3">
    <source>
        <dbReference type="ARBA" id="ARBA00022475"/>
    </source>
</evidence>
<evidence type="ECO:0000313" key="12">
    <source>
        <dbReference type="EMBL" id="RUT31314.1"/>
    </source>
</evidence>
<dbReference type="GO" id="GO:0000155">
    <property type="term" value="F:phosphorelay sensor kinase activity"/>
    <property type="evidence" value="ECO:0007669"/>
    <property type="project" value="InterPro"/>
</dbReference>
<dbReference type="PROSITE" id="PS50887">
    <property type="entry name" value="GGDEF"/>
    <property type="match status" value="1"/>
</dbReference>
<dbReference type="Pfam" id="PF08448">
    <property type="entry name" value="PAS_4"/>
    <property type="match status" value="1"/>
</dbReference>
<dbReference type="EC" id="2.7.7.65" evidence="2"/>
<dbReference type="GO" id="GO:0043709">
    <property type="term" value="P:cell adhesion involved in single-species biofilm formation"/>
    <property type="evidence" value="ECO:0007669"/>
    <property type="project" value="TreeGrafter"/>
</dbReference>
<feature type="transmembrane region" description="Helical" evidence="8">
    <location>
        <begin position="41"/>
        <end position="59"/>
    </location>
</feature>
<dbReference type="InterPro" id="IPR029787">
    <property type="entry name" value="Nucleotide_cyclase"/>
</dbReference>
<dbReference type="NCBIfam" id="TIGR00254">
    <property type="entry name" value="GGDEF"/>
    <property type="match status" value="1"/>
</dbReference>
<evidence type="ECO:0000259" key="11">
    <source>
        <dbReference type="PROSITE" id="PS50887"/>
    </source>
</evidence>
<dbReference type="PANTHER" id="PTHR45138">
    <property type="entry name" value="REGULATORY COMPONENTS OF SENSORY TRANSDUCTION SYSTEM"/>
    <property type="match status" value="1"/>
</dbReference>
<feature type="domain" description="GGDEF" evidence="11">
    <location>
        <begin position="486"/>
        <end position="623"/>
    </location>
</feature>
<dbReference type="InterPro" id="IPR050469">
    <property type="entry name" value="Diguanylate_Cyclase"/>
</dbReference>
<dbReference type="PANTHER" id="PTHR45138:SF9">
    <property type="entry name" value="DIGUANYLATE CYCLASE DGCM-RELATED"/>
    <property type="match status" value="1"/>
</dbReference>
<keyword evidence="3" id="KW-1003">Cell membrane</keyword>
<dbReference type="InterPro" id="IPR011620">
    <property type="entry name" value="Sig_transdc_His_kinase_LytS_TM"/>
</dbReference>
<dbReference type="InterPro" id="IPR035965">
    <property type="entry name" value="PAS-like_dom_sf"/>
</dbReference>
<dbReference type="PROSITE" id="PS50112">
    <property type="entry name" value="PAS"/>
    <property type="match status" value="1"/>
</dbReference>
<dbReference type="SUPFAM" id="SSF55073">
    <property type="entry name" value="Nucleotide cyclase"/>
    <property type="match status" value="1"/>
</dbReference>
<feature type="transmembrane region" description="Helical" evidence="8">
    <location>
        <begin position="98"/>
        <end position="122"/>
    </location>
</feature>
<keyword evidence="5 8" id="KW-1133">Transmembrane helix</keyword>
<dbReference type="InterPro" id="IPR013656">
    <property type="entry name" value="PAS_4"/>
</dbReference>
<gene>
    <name evidence="12" type="ORF">EMQ25_10700</name>
</gene>
<evidence type="ECO:0000256" key="4">
    <source>
        <dbReference type="ARBA" id="ARBA00022692"/>
    </source>
</evidence>
<dbReference type="EMBL" id="RZNJ01000003">
    <property type="protein sequence ID" value="RUT31314.1"/>
    <property type="molecule type" value="Genomic_DNA"/>
</dbReference>
<dbReference type="Pfam" id="PF00990">
    <property type="entry name" value="GGDEF"/>
    <property type="match status" value="1"/>
</dbReference>
<evidence type="ECO:0000256" key="7">
    <source>
        <dbReference type="ARBA" id="ARBA00034247"/>
    </source>
</evidence>
<feature type="transmembrane region" description="Helical" evidence="8">
    <location>
        <begin position="71"/>
        <end position="92"/>
    </location>
</feature>
<evidence type="ECO:0000256" key="8">
    <source>
        <dbReference type="SAM" id="Phobius"/>
    </source>
</evidence>
<dbReference type="SMART" id="SM00267">
    <property type="entry name" value="GGDEF"/>
    <property type="match status" value="1"/>
</dbReference>
<dbReference type="RefSeq" id="WP_127188559.1">
    <property type="nucleotide sequence ID" value="NZ_RZNJ01000003.1"/>
</dbReference>
<feature type="transmembrane region" description="Helical" evidence="8">
    <location>
        <begin position="134"/>
        <end position="152"/>
    </location>
</feature>
<protein>
    <recommendedName>
        <fullName evidence="2">diguanylate cyclase</fullName>
        <ecNumber evidence="2">2.7.7.65</ecNumber>
    </recommendedName>
</protein>
<reference evidence="12 13" key="1">
    <citation type="journal article" date="2016" name="Int. J. Syst. Evol. Microbiol.">
        <title>Arsenicitalea aurantiaca gen. nov., sp. nov., a new member of the family Hyphomicrobiaceae, isolated from high-arsenic sediment.</title>
        <authorList>
            <person name="Mu Y."/>
            <person name="Zhou L."/>
            <person name="Zeng X.C."/>
            <person name="Liu L."/>
            <person name="Pan Y."/>
            <person name="Chen X."/>
            <person name="Wang J."/>
            <person name="Li S."/>
            <person name="Li W.J."/>
            <person name="Wang Y."/>
        </authorList>
    </citation>
    <scope>NUCLEOTIDE SEQUENCE [LARGE SCALE GENOMIC DNA]</scope>
    <source>
        <strain evidence="12 13">42-50</strain>
    </source>
</reference>
<comment type="caution">
    <text evidence="12">The sequence shown here is derived from an EMBL/GenBank/DDBJ whole genome shotgun (WGS) entry which is preliminary data.</text>
</comment>
<evidence type="ECO:0000259" key="10">
    <source>
        <dbReference type="PROSITE" id="PS50113"/>
    </source>
</evidence>
<evidence type="ECO:0000256" key="6">
    <source>
        <dbReference type="ARBA" id="ARBA00023136"/>
    </source>
</evidence>
<evidence type="ECO:0000256" key="5">
    <source>
        <dbReference type="ARBA" id="ARBA00022989"/>
    </source>
</evidence>
<dbReference type="NCBIfam" id="TIGR00229">
    <property type="entry name" value="sensory_box"/>
    <property type="match status" value="1"/>
</dbReference>
<dbReference type="Proteomes" id="UP000281547">
    <property type="component" value="Unassembled WGS sequence"/>
</dbReference>
<feature type="domain" description="PAC" evidence="10">
    <location>
        <begin position="269"/>
        <end position="321"/>
    </location>
</feature>
<feature type="domain" description="PAS" evidence="9">
    <location>
        <begin position="195"/>
        <end position="231"/>
    </location>
</feature>
<dbReference type="InterPro" id="IPR000160">
    <property type="entry name" value="GGDEF_dom"/>
</dbReference>
<dbReference type="Gene3D" id="3.30.450.20">
    <property type="entry name" value="PAS domain"/>
    <property type="match status" value="2"/>
</dbReference>
<dbReference type="FunFam" id="3.30.70.270:FF:000001">
    <property type="entry name" value="Diguanylate cyclase domain protein"/>
    <property type="match status" value="1"/>
</dbReference>
<dbReference type="GO" id="GO:1902201">
    <property type="term" value="P:negative regulation of bacterial-type flagellum-dependent cell motility"/>
    <property type="evidence" value="ECO:0007669"/>
    <property type="project" value="TreeGrafter"/>
</dbReference>
<keyword evidence="13" id="KW-1185">Reference proteome</keyword>
<comment type="catalytic activity">
    <reaction evidence="7">
        <text>2 GTP = 3',3'-c-di-GMP + 2 diphosphate</text>
        <dbReference type="Rhea" id="RHEA:24898"/>
        <dbReference type="ChEBI" id="CHEBI:33019"/>
        <dbReference type="ChEBI" id="CHEBI:37565"/>
        <dbReference type="ChEBI" id="CHEBI:58805"/>
        <dbReference type="EC" id="2.7.7.65"/>
    </reaction>
</comment>
<dbReference type="Pfam" id="PF07694">
    <property type="entry name" value="5TM-5TMR_LYT"/>
    <property type="match status" value="1"/>
</dbReference>
<name>A0A433XB80_9HYPH</name>
<evidence type="ECO:0000259" key="9">
    <source>
        <dbReference type="PROSITE" id="PS50112"/>
    </source>
</evidence>
<dbReference type="InterPro" id="IPR000014">
    <property type="entry name" value="PAS"/>
</dbReference>
<organism evidence="12 13">
    <name type="scientific">Arsenicitalea aurantiaca</name>
    <dbReference type="NCBI Taxonomy" id="1783274"/>
    <lineage>
        <taxon>Bacteria</taxon>
        <taxon>Pseudomonadati</taxon>
        <taxon>Pseudomonadota</taxon>
        <taxon>Alphaproteobacteria</taxon>
        <taxon>Hyphomicrobiales</taxon>
        <taxon>Devosiaceae</taxon>
        <taxon>Arsenicitalea</taxon>
    </lineage>
</organism>
<dbReference type="GO" id="GO:0005886">
    <property type="term" value="C:plasma membrane"/>
    <property type="evidence" value="ECO:0007669"/>
    <property type="project" value="UniProtKB-SubCell"/>
</dbReference>
<dbReference type="InterPro" id="IPR000700">
    <property type="entry name" value="PAS-assoc_C"/>
</dbReference>
<proteinExistence type="predicted"/>
<evidence type="ECO:0000313" key="13">
    <source>
        <dbReference type="Proteomes" id="UP000281547"/>
    </source>
</evidence>